<evidence type="ECO:0000313" key="2">
    <source>
        <dbReference type="Proteomes" id="UP000236536"/>
    </source>
</evidence>
<gene>
    <name evidence="1" type="ORF">PhaeoP66_04617</name>
</gene>
<keyword evidence="2" id="KW-1185">Reference proteome</keyword>
<geneLocation type="plasmid" evidence="1 2">
    <name>pP66_h</name>
</geneLocation>
<evidence type="ECO:0000313" key="1">
    <source>
        <dbReference type="EMBL" id="AUQ97343.1"/>
    </source>
</evidence>
<proteinExistence type="predicted"/>
<protein>
    <recommendedName>
        <fullName evidence="3">Transposase</fullName>
    </recommendedName>
</protein>
<dbReference type="Proteomes" id="UP000236536">
    <property type="component" value="Plasmid pP66_h"/>
</dbReference>
<reference evidence="1 2" key="1">
    <citation type="journal article" date="2017" name="Genome Biol. Evol.">
        <title>Trajectories and Drivers of Genome Evolution in Surface-Associated Marine Phaeobacter.</title>
        <authorList>
            <person name="Freese H.M."/>
            <person name="Sikorski J."/>
            <person name="Bunk B."/>
            <person name="Scheuner C."/>
            <person name="Meier-Kolthoff J.P."/>
            <person name="Sproer C."/>
            <person name="Gram L."/>
            <person name="Overmann J."/>
        </authorList>
    </citation>
    <scope>NUCLEOTIDE SEQUENCE [LARGE SCALE GENOMIC DNA]</scope>
    <source>
        <strain evidence="1 2">P66</strain>
    </source>
</reference>
<sequence>MMKAIYFRAYLSGHSGRLLPRQVRRLIAGTELHRAWLLGYLGFFEQDGIKFGPANPYGITGPERA</sequence>
<organism evidence="1 2">
    <name type="scientific">Phaeobacter inhibens</name>
    <dbReference type="NCBI Taxonomy" id="221822"/>
    <lineage>
        <taxon>Bacteria</taxon>
        <taxon>Pseudomonadati</taxon>
        <taxon>Pseudomonadota</taxon>
        <taxon>Alphaproteobacteria</taxon>
        <taxon>Rhodobacterales</taxon>
        <taxon>Roseobacteraceae</taxon>
        <taxon>Phaeobacter</taxon>
    </lineage>
</organism>
<dbReference type="RefSeq" id="WP_102856266.1">
    <property type="nucleotide sequence ID" value="NZ_CP010616.1"/>
</dbReference>
<accession>A0ABM6RLL1</accession>
<keyword evidence="1" id="KW-0614">Plasmid</keyword>
<name>A0ABM6RLL1_9RHOB</name>
<dbReference type="EMBL" id="CP010713">
    <property type="protein sequence ID" value="AUQ97343.1"/>
    <property type="molecule type" value="Genomic_DNA"/>
</dbReference>
<evidence type="ECO:0008006" key="3">
    <source>
        <dbReference type="Google" id="ProtNLM"/>
    </source>
</evidence>
<reference evidence="1 2" key="2">
    <citation type="journal article" date="2017" name="Int. J. Syst. Evol. Microbiol.">
        <title>Adaptation of Surface-Associated Bacteria to the Open Ocean: A Genomically Distinct Subpopulation of Phaeobacter gallaeciensis Colonizes Pacific Mesozooplankton.</title>
        <authorList>
            <person name="Freese H.M."/>
            <person name="Methner A."/>
            <person name="Overmann J."/>
        </authorList>
    </citation>
    <scope>NUCLEOTIDE SEQUENCE [LARGE SCALE GENOMIC DNA]</scope>
    <source>
        <strain evidence="1 2">P66</strain>
    </source>
</reference>